<dbReference type="PATRIC" id="fig|1263868.3.peg.1575"/>
<name>M5SNX2_9BACT</name>
<reference evidence="2 3" key="1">
    <citation type="journal article" date="2013" name="Mar. Genomics">
        <title>Expression of sulfatases in Rhodopirellula baltica and the diversity of sulfatases in the genus Rhodopirellula.</title>
        <authorList>
            <person name="Wegner C.E."/>
            <person name="Richter-Heitmann T."/>
            <person name="Klindworth A."/>
            <person name="Klockow C."/>
            <person name="Richter M."/>
            <person name="Achstetter T."/>
            <person name="Glockner F.O."/>
            <person name="Harder J."/>
        </authorList>
    </citation>
    <scope>NUCLEOTIDE SEQUENCE [LARGE SCALE GENOMIC DNA]</scope>
    <source>
        <strain evidence="2 3">SH398</strain>
    </source>
</reference>
<gene>
    <name evidence="2" type="ORF">RESH_01467</name>
</gene>
<comment type="caution">
    <text evidence="2">The sequence shown here is derived from an EMBL/GenBank/DDBJ whole genome shotgun (WGS) entry which is preliminary data.</text>
</comment>
<evidence type="ECO:0000259" key="1">
    <source>
        <dbReference type="Pfam" id="PF22599"/>
    </source>
</evidence>
<proteinExistence type="predicted"/>
<organism evidence="2 3">
    <name type="scientific">Rhodopirellula europaea SH398</name>
    <dbReference type="NCBI Taxonomy" id="1263868"/>
    <lineage>
        <taxon>Bacteria</taxon>
        <taxon>Pseudomonadati</taxon>
        <taxon>Planctomycetota</taxon>
        <taxon>Planctomycetia</taxon>
        <taxon>Pirellulales</taxon>
        <taxon>Pirellulaceae</taxon>
        <taxon>Rhodopirellula</taxon>
    </lineage>
</organism>
<dbReference type="InterPro" id="IPR054384">
    <property type="entry name" value="SecDF_P1_head"/>
</dbReference>
<dbReference type="Pfam" id="PF22599">
    <property type="entry name" value="SecDF_P1_head"/>
    <property type="match status" value="1"/>
</dbReference>
<accession>M5SNX2</accession>
<dbReference type="Proteomes" id="UP000011996">
    <property type="component" value="Unassembled WGS sequence"/>
</dbReference>
<evidence type="ECO:0000313" key="2">
    <source>
        <dbReference type="EMBL" id="EMI27954.1"/>
    </source>
</evidence>
<evidence type="ECO:0000313" key="3">
    <source>
        <dbReference type="Proteomes" id="UP000011996"/>
    </source>
</evidence>
<protein>
    <recommendedName>
        <fullName evidence="1">SecDF P1 head subdomain domain-containing protein</fullName>
    </recommendedName>
</protein>
<sequence length="137" mass="14662">MTQNDEIIGEWVPVAQPSLAADDVSKILNAVTRPSENGTELLVAFSDGDVTETEVAGLYEGAVDMDRRPALTLTLTDAGTRMFFRLTADNADRYLAIIVGGKVRSVPQILSPINGQFIIVSPTQAESTKLATVLKGL</sequence>
<dbReference type="AlphaFoldDB" id="M5SNX2"/>
<dbReference type="EMBL" id="ANOF01000053">
    <property type="protein sequence ID" value="EMI27954.1"/>
    <property type="molecule type" value="Genomic_DNA"/>
</dbReference>
<dbReference type="Gene3D" id="3.30.1360.200">
    <property type="match status" value="1"/>
</dbReference>
<feature type="domain" description="SecDF P1 head subdomain" evidence="1">
    <location>
        <begin position="51"/>
        <end position="135"/>
    </location>
</feature>